<reference evidence="2 3" key="1">
    <citation type="submission" date="2018-06" db="EMBL/GenBank/DDBJ databases">
        <authorList>
            <consortium name="Pathogen Informatics"/>
            <person name="Doyle S."/>
        </authorList>
    </citation>
    <scope>NUCLEOTIDE SEQUENCE [LARGE SCALE GENOMIC DNA]</scope>
    <source>
        <strain evidence="2 3">NCTC8256</strain>
    </source>
</reference>
<proteinExistence type="predicted"/>
<sequence>MFRNKVALGSQIGLFTSVLILITNFFLRSYFVKVYGADLTGYYLLVVQLMGVLNLAELGISTALTYILFKPLHRKENSELRQLYFIIKKIYHFIALGILVIGLLFFLLLNSIVNASISPENLYITWGVFVISTSLSYLYSAQSVILTADQNVYLVKLITGLTRSLAYILQIFLMICGVSFWIVCAIELLSNVIQLILFNKLTLKKYPQLVKLDITDTINKENIISVKSKIKREIKYTFVHKIAGVCSI</sequence>
<dbReference type="Proteomes" id="UP000254346">
    <property type="component" value="Unassembled WGS sequence"/>
</dbReference>
<feature type="transmembrane region" description="Helical" evidence="1">
    <location>
        <begin position="12"/>
        <end position="31"/>
    </location>
</feature>
<feature type="transmembrane region" description="Helical" evidence="1">
    <location>
        <begin position="121"/>
        <end position="140"/>
    </location>
</feature>
<organism evidence="2 3">
    <name type="scientific">Salmonella enterica I</name>
    <dbReference type="NCBI Taxonomy" id="59201"/>
    <lineage>
        <taxon>Bacteria</taxon>
        <taxon>Pseudomonadati</taxon>
        <taxon>Pseudomonadota</taxon>
        <taxon>Gammaproteobacteria</taxon>
        <taxon>Enterobacterales</taxon>
        <taxon>Enterobacteriaceae</taxon>
        <taxon>Salmonella</taxon>
    </lineage>
</organism>
<feature type="transmembrane region" description="Helical" evidence="1">
    <location>
        <begin position="178"/>
        <end position="198"/>
    </location>
</feature>
<evidence type="ECO:0000256" key="1">
    <source>
        <dbReference type="SAM" id="Phobius"/>
    </source>
</evidence>
<gene>
    <name evidence="2" type="primary">wzx2_1</name>
    <name evidence="2" type="ORF">NCTC8256_02404</name>
</gene>
<evidence type="ECO:0000313" key="2">
    <source>
        <dbReference type="EMBL" id="SUH08475.1"/>
    </source>
</evidence>
<evidence type="ECO:0000313" key="3">
    <source>
        <dbReference type="Proteomes" id="UP000254346"/>
    </source>
</evidence>
<dbReference type="AlphaFoldDB" id="A0A379VPF5"/>
<feature type="transmembrane region" description="Helical" evidence="1">
    <location>
        <begin position="90"/>
        <end position="109"/>
    </location>
</feature>
<dbReference type="EMBL" id="UGXR01000001">
    <property type="protein sequence ID" value="SUH08475.1"/>
    <property type="molecule type" value="Genomic_DNA"/>
</dbReference>
<keyword evidence="1" id="KW-0472">Membrane</keyword>
<keyword evidence="1" id="KW-1133">Transmembrane helix</keyword>
<keyword evidence="1" id="KW-0812">Transmembrane</keyword>
<name>A0A379VPF5_SALET</name>
<feature type="transmembrane region" description="Helical" evidence="1">
    <location>
        <begin position="43"/>
        <end position="69"/>
    </location>
</feature>
<accession>A0A379VPF5</accession>
<protein>
    <submittedName>
        <fullName evidence="2">Polysaccharide transport protein, putative</fullName>
    </submittedName>
</protein>